<dbReference type="PANTHER" id="PTHR37298">
    <property type="entry name" value="UPF0111 PROTEIN YKAA"/>
    <property type="match status" value="1"/>
</dbReference>
<dbReference type="AlphaFoldDB" id="A0A235HE86"/>
<sequence>MLNLFRALMPREERFFDLFADHARTVATGAETLRAMMASGQDLEERFQTIRRVESEADAIEKEIQLAVHRTFIVPFDRSDIQELGKRMDDVLDLIEETARHLVEAGFTDYTPEMHAQADAIVRCTARLSAGIPLLRDIPKHVEQLHAMTAEVSRIESEGDRLLREAKHRLRDESGGLDAPITHRHALQREIIELLERVLDACEDVADTIDGIIVEQV</sequence>
<geneLocation type="plasmid" evidence="3">
    <name>unnamed</name>
</geneLocation>
<keyword evidence="2" id="KW-0175">Coiled coil</keyword>
<proteinExistence type="inferred from homology"/>
<accession>A0A235HE86</accession>
<evidence type="ECO:0000256" key="2">
    <source>
        <dbReference type="SAM" id="Coils"/>
    </source>
</evidence>
<feature type="coiled-coil region" evidence="2">
    <location>
        <begin position="43"/>
        <end position="70"/>
    </location>
</feature>
<organism evidence="3 4">
    <name type="scientific">Azospirillum brasilense</name>
    <dbReference type="NCBI Taxonomy" id="192"/>
    <lineage>
        <taxon>Bacteria</taxon>
        <taxon>Pseudomonadati</taxon>
        <taxon>Pseudomonadota</taxon>
        <taxon>Alphaproteobacteria</taxon>
        <taxon>Rhodospirillales</taxon>
        <taxon>Azospirillaceae</taxon>
        <taxon>Azospirillum</taxon>
    </lineage>
</organism>
<dbReference type="InterPro" id="IPR038078">
    <property type="entry name" value="PhoU-like_sf"/>
</dbReference>
<reference evidence="3 4" key="1">
    <citation type="submission" date="2017-07" db="EMBL/GenBank/DDBJ databases">
        <title>Whole genome sequence of Azospirillum brasilense 2A1, a potential biofertilizer strain.</title>
        <authorList>
            <person name="Fontana C.A."/>
            <person name="Toffoli L.M."/>
            <person name="Salazar S.M."/>
            <person name="Puglisi E."/>
            <person name="Pedraza R."/>
            <person name="Bassi D."/>
            <person name="Cocconcelli P.S."/>
        </authorList>
    </citation>
    <scope>NUCLEOTIDE SEQUENCE [LARGE SCALE GENOMIC DNA]</scope>
    <source>
        <strain evidence="3 4">2A1</strain>
        <plasmid evidence="3">unnamed</plasmid>
    </source>
</reference>
<evidence type="ECO:0000313" key="3">
    <source>
        <dbReference type="EMBL" id="OYD84078.1"/>
    </source>
</evidence>
<dbReference type="RefSeq" id="WP_094303428.1">
    <property type="nucleotide sequence ID" value="NZ_NOWT01000009.1"/>
</dbReference>
<evidence type="ECO:0000313" key="4">
    <source>
        <dbReference type="Proteomes" id="UP000215367"/>
    </source>
</evidence>
<protein>
    <submittedName>
        <fullName evidence="3">Low-affinity phosphate transport accessory protein</fullName>
    </submittedName>
</protein>
<dbReference type="InterPro" id="IPR018445">
    <property type="entry name" value="Put_Phosphate_transp_reg"/>
</dbReference>
<name>A0A235HE86_AZOBR</name>
<comment type="similarity">
    <text evidence="1">Belongs to the UPF0111 family.</text>
</comment>
<gene>
    <name evidence="3" type="ORF">CHT98_11950</name>
</gene>
<dbReference type="Pfam" id="PF01865">
    <property type="entry name" value="PhoU_div"/>
    <property type="match status" value="1"/>
</dbReference>
<keyword evidence="3" id="KW-0614">Plasmid</keyword>
<dbReference type="Gene3D" id="1.20.58.220">
    <property type="entry name" value="Phosphate transport system protein phou homolog 2, domain 2"/>
    <property type="match status" value="1"/>
</dbReference>
<dbReference type="PANTHER" id="PTHR37298:SF1">
    <property type="entry name" value="UPF0111 PROTEIN YKAA"/>
    <property type="match status" value="1"/>
</dbReference>
<comment type="caution">
    <text evidence="3">The sequence shown here is derived from an EMBL/GenBank/DDBJ whole genome shotgun (WGS) entry which is preliminary data.</text>
</comment>
<evidence type="ECO:0000256" key="1">
    <source>
        <dbReference type="ARBA" id="ARBA00008591"/>
    </source>
</evidence>
<dbReference type="InterPro" id="IPR052912">
    <property type="entry name" value="UPF0111_domain"/>
</dbReference>
<dbReference type="Proteomes" id="UP000215367">
    <property type="component" value="Unassembled WGS sequence"/>
</dbReference>
<dbReference type="EMBL" id="NOWT01000009">
    <property type="protein sequence ID" value="OYD84078.1"/>
    <property type="molecule type" value="Genomic_DNA"/>
</dbReference>